<proteinExistence type="inferred from homology"/>
<comment type="similarity">
    <text evidence="3">Belongs to the peptidase S54 family.</text>
</comment>
<keyword evidence="9 14" id="KW-1133">Transmembrane helix</keyword>
<dbReference type="Ensembl" id="ENSECAT00000145715.1">
    <property type="protein sequence ID" value="ENSECAP00000076708.1"/>
    <property type="gene ID" value="ENSECAG00000022422.4"/>
</dbReference>
<dbReference type="GO" id="GO:0008053">
    <property type="term" value="P:mitochondrial fusion"/>
    <property type="evidence" value="ECO:0007669"/>
    <property type="project" value="Ensembl"/>
</dbReference>
<evidence type="ECO:0000256" key="8">
    <source>
        <dbReference type="ARBA" id="ARBA00022946"/>
    </source>
</evidence>
<dbReference type="GO" id="GO:0004252">
    <property type="term" value="F:serine-type endopeptidase activity"/>
    <property type="evidence" value="ECO:0000318"/>
    <property type="project" value="GO_Central"/>
</dbReference>
<feature type="domain" description="Peptidase S54 rhomboid" evidence="15">
    <location>
        <begin position="343"/>
        <end position="483"/>
    </location>
</feature>
<dbReference type="Pfam" id="PF01694">
    <property type="entry name" value="Rhomboid"/>
    <property type="match status" value="1"/>
</dbReference>
<evidence type="ECO:0000256" key="7">
    <source>
        <dbReference type="ARBA" id="ARBA00022801"/>
    </source>
</evidence>
<dbReference type="InterPro" id="IPR035952">
    <property type="entry name" value="Rhomboid-like_sf"/>
</dbReference>
<dbReference type="FunFam" id="1.20.1540.10:FF:000005">
    <property type="entry name" value="Presenilins-associated rhomboid-like protein, mitochondrial"/>
    <property type="match status" value="1"/>
</dbReference>
<evidence type="ECO:0000313" key="17">
    <source>
        <dbReference type="Proteomes" id="UP000002281"/>
    </source>
</evidence>
<dbReference type="AlphaFoldDB" id="A0A9L0SRU2"/>
<feature type="transmembrane region" description="Helical" evidence="14">
    <location>
        <begin position="338"/>
        <end position="358"/>
    </location>
</feature>
<comment type="subcellular location">
    <subcellularLocation>
        <location evidence="2">Mitochondrion inner membrane</location>
        <topology evidence="2">Multi-pass membrane protein</topology>
    </subcellularLocation>
</comment>
<dbReference type="GO" id="GO:1903214">
    <property type="term" value="P:regulation of protein targeting to mitochondrion"/>
    <property type="evidence" value="ECO:0007669"/>
    <property type="project" value="Ensembl"/>
</dbReference>
<sequence>MLVPPFTSLGATVNSDDNIYLKRFGRIKCNHLGKVPGPRHYSINASFVSSFSTGPHAVEAGPLCHSAHTFRLSLVGRMAAPQLEPGDSDLSASARPRGGALGRSSALYGSSFAPEAVLRKGLVRSGHGGAEVGKMAWRGWVHRGWGCGQAWAPPVGSRGCEELPAVLSPPRLLGRRFNFFIQQKCGFRKAPRKVEPRRSDTGTSGEAYKRSALIPPVEETVFYPSPYPIRTLVKPLFFTVGFTGCAFGSAAIWQYESLKSRVQSYFDGIKADWLDSIRPQKEGDFRKEINKWWNNLSDGQRTVTGIIAANVFVFCLWRVPSLQRTMVRYFTSNPASKVLCSPMLLSTFSHFSLFHMAANMYVLWSFSSSIVNILGQEQFMAVYLSAGVISTFVSYVCKVATGRYGPSLGASGAIMTVLAAVCTKIPDGRLAIIFLPMFTFTAGNALKAIIAMDTAGMILGWKFFDHAAHLGGALFGIWYITYGHELIWKNREPLVKIWHEMRTNGPKKGGGSK</sequence>
<dbReference type="PANTHER" id="PTHR43731:SF14">
    <property type="entry name" value="PRESENILIN-ASSOCIATED RHOMBOID-LIKE PROTEIN, MITOCHONDRIAL"/>
    <property type="match status" value="1"/>
</dbReference>
<evidence type="ECO:0000256" key="4">
    <source>
        <dbReference type="ARBA" id="ARBA00013039"/>
    </source>
</evidence>
<dbReference type="Proteomes" id="UP000002281">
    <property type="component" value="Chromosome 19"/>
</dbReference>
<dbReference type="OMA" id="WVKQELW"/>
<dbReference type="GO" id="GO:0005743">
    <property type="term" value="C:mitochondrial inner membrane"/>
    <property type="evidence" value="ECO:0007669"/>
    <property type="project" value="UniProtKB-SubCell"/>
</dbReference>
<dbReference type="Gene3D" id="1.20.1540.10">
    <property type="entry name" value="Rhomboid-like"/>
    <property type="match status" value="1"/>
</dbReference>
<evidence type="ECO:0000256" key="1">
    <source>
        <dbReference type="ARBA" id="ARBA00000156"/>
    </source>
</evidence>
<dbReference type="GO" id="GO:0030162">
    <property type="term" value="P:regulation of proteolysis"/>
    <property type="evidence" value="ECO:0007669"/>
    <property type="project" value="Ensembl"/>
</dbReference>
<evidence type="ECO:0000256" key="9">
    <source>
        <dbReference type="ARBA" id="ARBA00022989"/>
    </source>
</evidence>
<evidence type="ECO:0000256" key="2">
    <source>
        <dbReference type="ARBA" id="ARBA00004448"/>
    </source>
</evidence>
<gene>
    <name evidence="16" type="primary">PARL</name>
</gene>
<dbReference type="GO" id="GO:0090201">
    <property type="term" value="P:negative regulation of release of cytochrome c from mitochondria"/>
    <property type="evidence" value="ECO:0007669"/>
    <property type="project" value="Ensembl"/>
</dbReference>
<dbReference type="GO" id="GO:2001243">
    <property type="term" value="P:negative regulation of intrinsic apoptotic signaling pathway"/>
    <property type="evidence" value="ECO:0007669"/>
    <property type="project" value="Ensembl"/>
</dbReference>
<keyword evidence="10" id="KW-0496">Mitochondrion</keyword>
<accession>A0A9L0SRU2</accession>
<keyword evidence="5 14" id="KW-0812">Transmembrane</keyword>
<evidence type="ECO:0000256" key="13">
    <source>
        <dbReference type="ARBA" id="ARBA00046853"/>
    </source>
</evidence>
<organism evidence="16 17">
    <name type="scientific">Equus caballus</name>
    <name type="common">Horse</name>
    <dbReference type="NCBI Taxonomy" id="9796"/>
    <lineage>
        <taxon>Eukaryota</taxon>
        <taxon>Metazoa</taxon>
        <taxon>Chordata</taxon>
        <taxon>Craniata</taxon>
        <taxon>Vertebrata</taxon>
        <taxon>Euteleostomi</taxon>
        <taxon>Mammalia</taxon>
        <taxon>Eutheria</taxon>
        <taxon>Laurasiatheria</taxon>
        <taxon>Perissodactyla</taxon>
        <taxon>Equidae</taxon>
        <taxon>Equus</taxon>
    </lineage>
</organism>
<feature type="transmembrane region" description="Helical" evidence="14">
    <location>
        <begin position="378"/>
        <end position="396"/>
    </location>
</feature>
<evidence type="ECO:0000259" key="15">
    <source>
        <dbReference type="Pfam" id="PF01694"/>
    </source>
</evidence>
<evidence type="ECO:0000256" key="6">
    <source>
        <dbReference type="ARBA" id="ARBA00022792"/>
    </source>
</evidence>
<dbReference type="SUPFAM" id="SSF144091">
    <property type="entry name" value="Rhomboid-like"/>
    <property type="match status" value="1"/>
</dbReference>
<dbReference type="PANTHER" id="PTHR43731">
    <property type="entry name" value="RHOMBOID PROTEASE"/>
    <property type="match status" value="1"/>
</dbReference>
<comment type="catalytic activity">
    <reaction evidence="1">
        <text>Cleaves type-1 transmembrane domains using a catalytic dyad composed of serine and histidine that are contributed by different transmembrane domains.</text>
        <dbReference type="EC" id="3.4.21.105"/>
    </reaction>
</comment>
<feature type="transmembrane region" description="Helical" evidence="14">
    <location>
        <begin position="463"/>
        <end position="481"/>
    </location>
</feature>
<reference evidence="16" key="2">
    <citation type="submission" date="2025-08" db="UniProtKB">
        <authorList>
            <consortium name="Ensembl"/>
        </authorList>
    </citation>
    <scope>IDENTIFICATION</scope>
    <source>
        <strain evidence="16">Thoroughbred</strain>
    </source>
</reference>
<dbReference type="InterPro" id="IPR050925">
    <property type="entry name" value="Rhomboid_protease_S54"/>
</dbReference>
<evidence type="ECO:0000256" key="11">
    <source>
        <dbReference type="ARBA" id="ARBA00023136"/>
    </source>
</evidence>
<evidence type="ECO:0000256" key="12">
    <source>
        <dbReference type="ARBA" id="ARBA00039533"/>
    </source>
</evidence>
<feature type="transmembrane region" description="Helical" evidence="14">
    <location>
        <begin position="299"/>
        <end position="317"/>
    </location>
</feature>
<evidence type="ECO:0000313" key="16">
    <source>
        <dbReference type="Ensembl" id="ENSECAP00000076708.1"/>
    </source>
</evidence>
<evidence type="ECO:0000256" key="3">
    <source>
        <dbReference type="ARBA" id="ARBA00009045"/>
    </source>
</evidence>
<protein>
    <recommendedName>
        <fullName evidence="12">Presenilin-associated rhomboid-like protein, mitochondrial</fullName>
        <ecNumber evidence="4">3.4.21.105</ecNumber>
    </recommendedName>
</protein>
<keyword evidence="11 14" id="KW-0472">Membrane</keyword>
<reference evidence="16 17" key="1">
    <citation type="journal article" date="2009" name="Science">
        <title>Genome sequence, comparative analysis, and population genetics of the domestic horse.</title>
        <authorList>
            <consortium name="Broad Institute Genome Sequencing Platform"/>
            <consortium name="Broad Institute Whole Genome Assembly Team"/>
            <person name="Wade C.M."/>
            <person name="Giulotto E."/>
            <person name="Sigurdsson S."/>
            <person name="Zoli M."/>
            <person name="Gnerre S."/>
            <person name="Imsland F."/>
            <person name="Lear T.L."/>
            <person name="Adelson D.L."/>
            <person name="Bailey E."/>
            <person name="Bellone R.R."/>
            <person name="Bloecker H."/>
            <person name="Distl O."/>
            <person name="Edgar R.C."/>
            <person name="Garber M."/>
            <person name="Leeb T."/>
            <person name="Mauceli E."/>
            <person name="MacLeod J.N."/>
            <person name="Penedo M.C.T."/>
            <person name="Raison J.M."/>
            <person name="Sharpe T."/>
            <person name="Vogel J."/>
            <person name="Andersson L."/>
            <person name="Antczak D.F."/>
            <person name="Biagi T."/>
            <person name="Binns M.M."/>
            <person name="Chowdhary B.P."/>
            <person name="Coleman S.J."/>
            <person name="Della Valle G."/>
            <person name="Fryc S."/>
            <person name="Guerin G."/>
            <person name="Hasegawa T."/>
            <person name="Hill E.W."/>
            <person name="Jurka J."/>
            <person name="Kiialainen A."/>
            <person name="Lindgren G."/>
            <person name="Liu J."/>
            <person name="Magnani E."/>
            <person name="Mickelson J.R."/>
            <person name="Murray J."/>
            <person name="Nergadze S.G."/>
            <person name="Onofrio R."/>
            <person name="Pedroni S."/>
            <person name="Piras M.F."/>
            <person name="Raudsepp T."/>
            <person name="Rocchi M."/>
            <person name="Roeed K.H."/>
            <person name="Ryder O.A."/>
            <person name="Searle S."/>
            <person name="Skow L."/>
            <person name="Swinburne J.E."/>
            <person name="Syvaenen A.C."/>
            <person name="Tozaki T."/>
            <person name="Valberg S.J."/>
            <person name="Vaudin M."/>
            <person name="White J.R."/>
            <person name="Zody M.C."/>
            <person name="Lander E.S."/>
            <person name="Lindblad-Toh K."/>
        </authorList>
    </citation>
    <scope>NUCLEOTIDE SEQUENCE [LARGE SCALE GENOMIC DNA]</scope>
    <source>
        <strain evidence="16 17">Thoroughbred</strain>
    </source>
</reference>
<evidence type="ECO:0000256" key="5">
    <source>
        <dbReference type="ARBA" id="ARBA00022692"/>
    </source>
</evidence>
<dbReference type="GO" id="GO:0006465">
    <property type="term" value="P:signal peptide processing"/>
    <property type="evidence" value="ECO:0000318"/>
    <property type="project" value="GO_Central"/>
</dbReference>
<evidence type="ECO:0000256" key="10">
    <source>
        <dbReference type="ARBA" id="ARBA00023128"/>
    </source>
</evidence>
<dbReference type="GO" id="GO:2000377">
    <property type="term" value="P:regulation of reactive oxygen species metabolic process"/>
    <property type="evidence" value="ECO:0007669"/>
    <property type="project" value="Ensembl"/>
</dbReference>
<feature type="transmembrane region" description="Helical" evidence="14">
    <location>
        <begin position="432"/>
        <end position="451"/>
    </location>
</feature>
<comment type="subunit">
    <text evidence="13">Interacts with PSEN1 and PSEN2. Binds OPA1.</text>
</comment>
<dbReference type="GO" id="GO:1901524">
    <property type="term" value="P:regulation of mitophagy"/>
    <property type="evidence" value="ECO:0007669"/>
    <property type="project" value="Ensembl"/>
</dbReference>
<dbReference type="InterPro" id="IPR022764">
    <property type="entry name" value="Peptidase_S54_rhomboid_dom"/>
</dbReference>
<keyword evidence="7" id="KW-0378">Hydrolase</keyword>
<reference evidence="16" key="3">
    <citation type="submission" date="2025-09" db="UniProtKB">
        <authorList>
            <consortium name="Ensembl"/>
        </authorList>
    </citation>
    <scope>IDENTIFICATION</scope>
    <source>
        <strain evidence="16">Thoroughbred</strain>
    </source>
</reference>
<dbReference type="EC" id="3.4.21.105" evidence="4"/>
<dbReference type="GeneTree" id="ENSGT00390000013063"/>
<keyword evidence="8" id="KW-0809">Transit peptide</keyword>
<keyword evidence="6" id="KW-0999">Mitochondrion inner membrane</keyword>
<evidence type="ECO:0000256" key="14">
    <source>
        <dbReference type="SAM" id="Phobius"/>
    </source>
</evidence>
<dbReference type="GO" id="GO:0033619">
    <property type="term" value="P:membrane protein proteolysis"/>
    <property type="evidence" value="ECO:0007669"/>
    <property type="project" value="Ensembl"/>
</dbReference>
<keyword evidence="17" id="KW-1185">Reference proteome</keyword>
<name>A0A9L0SRU2_HORSE</name>